<reference evidence="2 3" key="1">
    <citation type="submission" date="2019-08" db="EMBL/GenBank/DDBJ databases">
        <authorList>
            <person name="Peeters C."/>
        </authorList>
    </citation>
    <scope>NUCLEOTIDE SEQUENCE [LARGE SCALE GENOMIC DNA]</scope>
    <source>
        <strain evidence="2 3">LMG 31110</strain>
    </source>
</reference>
<organism evidence="2 3">
    <name type="scientific">Pandoraea communis</name>
    <dbReference type="NCBI Taxonomy" id="2508297"/>
    <lineage>
        <taxon>Bacteria</taxon>
        <taxon>Pseudomonadati</taxon>
        <taxon>Pseudomonadota</taxon>
        <taxon>Betaproteobacteria</taxon>
        <taxon>Burkholderiales</taxon>
        <taxon>Burkholderiaceae</taxon>
        <taxon>Pandoraea</taxon>
    </lineage>
</organism>
<dbReference type="AlphaFoldDB" id="A0A5E4RK12"/>
<dbReference type="EMBL" id="CABPSJ010000001">
    <property type="protein sequence ID" value="VVD62379.1"/>
    <property type="molecule type" value="Genomic_DNA"/>
</dbReference>
<evidence type="ECO:0000256" key="1">
    <source>
        <dbReference type="SAM" id="MobiDB-lite"/>
    </source>
</evidence>
<proteinExistence type="predicted"/>
<accession>A0A5E4RK12</accession>
<sequence length="69" mass="7663">MSVMSVARARGEPKKSSPRRQGKHVEHMLLAQRGFQHTLIALGDLYRAHQIDALEQVLGVHVEHLQAGA</sequence>
<protein>
    <submittedName>
        <fullName evidence="2">Uncharacterized protein</fullName>
    </submittedName>
</protein>
<evidence type="ECO:0000313" key="2">
    <source>
        <dbReference type="EMBL" id="VVD62379.1"/>
    </source>
</evidence>
<name>A0A5E4RK12_9BURK</name>
<dbReference type="Proteomes" id="UP000337189">
    <property type="component" value="Unassembled WGS sequence"/>
</dbReference>
<feature type="region of interest" description="Disordered" evidence="1">
    <location>
        <begin position="1"/>
        <end position="23"/>
    </location>
</feature>
<evidence type="ECO:0000313" key="3">
    <source>
        <dbReference type="Proteomes" id="UP000337189"/>
    </source>
</evidence>
<gene>
    <name evidence="2" type="ORF">PCO31110_00172</name>
</gene>